<dbReference type="Proteomes" id="UP001175211">
    <property type="component" value="Unassembled WGS sequence"/>
</dbReference>
<dbReference type="GeneID" id="85365363"/>
<evidence type="ECO:0000313" key="2">
    <source>
        <dbReference type="Proteomes" id="UP001175211"/>
    </source>
</evidence>
<organism evidence="1 2">
    <name type="scientific">Armillaria tabescens</name>
    <name type="common">Ringless honey mushroom</name>
    <name type="synonym">Agaricus tabescens</name>
    <dbReference type="NCBI Taxonomy" id="1929756"/>
    <lineage>
        <taxon>Eukaryota</taxon>
        <taxon>Fungi</taxon>
        <taxon>Dikarya</taxon>
        <taxon>Basidiomycota</taxon>
        <taxon>Agaricomycotina</taxon>
        <taxon>Agaricomycetes</taxon>
        <taxon>Agaricomycetidae</taxon>
        <taxon>Agaricales</taxon>
        <taxon>Marasmiineae</taxon>
        <taxon>Physalacriaceae</taxon>
        <taxon>Desarmillaria</taxon>
    </lineage>
</organism>
<evidence type="ECO:0000313" key="1">
    <source>
        <dbReference type="EMBL" id="KAK0458390.1"/>
    </source>
</evidence>
<comment type="caution">
    <text evidence="1">The sequence shown here is derived from an EMBL/GenBank/DDBJ whole genome shotgun (WGS) entry which is preliminary data.</text>
</comment>
<name>A0AA39N5U6_ARMTA</name>
<reference evidence="1" key="1">
    <citation type="submission" date="2023-06" db="EMBL/GenBank/DDBJ databases">
        <authorList>
            <consortium name="Lawrence Berkeley National Laboratory"/>
            <person name="Ahrendt S."/>
            <person name="Sahu N."/>
            <person name="Indic B."/>
            <person name="Wong-Bajracharya J."/>
            <person name="Merenyi Z."/>
            <person name="Ke H.-M."/>
            <person name="Monk M."/>
            <person name="Kocsube S."/>
            <person name="Drula E."/>
            <person name="Lipzen A."/>
            <person name="Balint B."/>
            <person name="Henrissat B."/>
            <person name="Andreopoulos B."/>
            <person name="Martin F.M."/>
            <person name="Harder C.B."/>
            <person name="Rigling D."/>
            <person name="Ford K.L."/>
            <person name="Foster G.D."/>
            <person name="Pangilinan J."/>
            <person name="Papanicolaou A."/>
            <person name="Barry K."/>
            <person name="LaButti K."/>
            <person name="Viragh M."/>
            <person name="Koriabine M."/>
            <person name="Yan M."/>
            <person name="Riley R."/>
            <person name="Champramary S."/>
            <person name="Plett K.L."/>
            <person name="Tsai I.J."/>
            <person name="Slot J."/>
            <person name="Sipos G."/>
            <person name="Plett J."/>
            <person name="Nagy L.G."/>
            <person name="Grigoriev I.V."/>
        </authorList>
    </citation>
    <scope>NUCLEOTIDE SEQUENCE</scope>
    <source>
        <strain evidence="1">CCBAS 213</strain>
    </source>
</reference>
<protein>
    <submittedName>
        <fullName evidence="1">Uncharacterized protein</fullName>
    </submittedName>
</protein>
<sequence>MSLRVGSGEDATRRCWDISLFFLLAGSGYKSHQDAAQPPSPLSLAVPSSSSPMSSTAIRGQCTEHTDNVFCLCLRFTPHRDPSHWLTLDQSRCMCGHGIHAHADYVSLIVHNCRPTHCVAYVQKTPKTQECTCSALLFDHVPVVNAYRSPVAVSYNQGSFVGGDQSIVSPTYTMNAPSSLNDANPVTLIPMISSPDTNAPSRIIQSEADIFATHQLDGHDMQDGEAPNGTFDYYPNTHYPATPGAEAWVGPYSA</sequence>
<accession>A0AA39N5U6</accession>
<dbReference type="EMBL" id="JAUEPS010000017">
    <property type="protein sequence ID" value="KAK0458390.1"/>
    <property type="molecule type" value="Genomic_DNA"/>
</dbReference>
<keyword evidence="2" id="KW-1185">Reference proteome</keyword>
<dbReference type="RefSeq" id="XP_060330660.1">
    <property type="nucleotide sequence ID" value="XM_060481815.1"/>
</dbReference>
<dbReference type="AlphaFoldDB" id="A0AA39N5U6"/>
<proteinExistence type="predicted"/>
<gene>
    <name evidence="1" type="ORF">EV420DRAFT_354111</name>
</gene>